<reference evidence="1 2" key="1">
    <citation type="submission" date="2016-10" db="EMBL/GenBank/DDBJ databases">
        <authorList>
            <person name="de Groot N.N."/>
        </authorList>
    </citation>
    <scope>NUCLEOTIDE SEQUENCE [LARGE SCALE GENOMIC DNA]</scope>
    <source>
        <strain evidence="1 2">MON 2.2</strain>
    </source>
</reference>
<gene>
    <name evidence="1" type="ORF">SAMN04489747_1404</name>
</gene>
<dbReference type="Gene3D" id="2.30.110.10">
    <property type="entry name" value="Electron Transport, Fmn-binding Protein, Chain A"/>
    <property type="match status" value="1"/>
</dbReference>
<organism evidence="1 2">
    <name type="scientific">Auraticoccus monumenti</name>
    <dbReference type="NCBI Taxonomy" id="675864"/>
    <lineage>
        <taxon>Bacteria</taxon>
        <taxon>Bacillati</taxon>
        <taxon>Actinomycetota</taxon>
        <taxon>Actinomycetes</taxon>
        <taxon>Propionibacteriales</taxon>
        <taxon>Propionibacteriaceae</taxon>
        <taxon>Auraticoccus</taxon>
    </lineage>
</organism>
<dbReference type="EMBL" id="LT629688">
    <property type="protein sequence ID" value="SDD63457.1"/>
    <property type="molecule type" value="Genomic_DNA"/>
</dbReference>
<name>A0A1G6WDY2_9ACTN</name>
<sequence>MTDSRRSTALGRFQCEELLAQHHLARVALNGRGGLRIHPVSYRFHDQSVVFRTTPDSVLGGLAHPQPVAVLVDQLDEESRSGWSVLLQGTSRGISDLTELAHLWTVDELSPWGVGVHTVFVEVRAEHVTGRAFSAGPAGPGPVGGELS</sequence>
<protein>
    <submittedName>
        <fullName evidence="1">Nitroimidazol reductase NimA, pyridoxamine 5'-phosphate oxidase superfamily</fullName>
    </submittedName>
</protein>
<accession>A0A1G6WDY2</accession>
<dbReference type="InterPro" id="IPR012349">
    <property type="entry name" value="Split_barrel_FMN-bd"/>
</dbReference>
<dbReference type="SUPFAM" id="SSF50475">
    <property type="entry name" value="FMN-binding split barrel"/>
    <property type="match status" value="1"/>
</dbReference>
<dbReference type="AlphaFoldDB" id="A0A1G6WDY2"/>
<dbReference type="InterPro" id="IPR024747">
    <property type="entry name" value="Pyridox_Oxase-rel"/>
</dbReference>
<evidence type="ECO:0000313" key="1">
    <source>
        <dbReference type="EMBL" id="SDD63457.1"/>
    </source>
</evidence>
<dbReference type="STRING" id="675864.SAMN04489747_1404"/>
<evidence type="ECO:0000313" key="2">
    <source>
        <dbReference type="Proteomes" id="UP000198546"/>
    </source>
</evidence>
<dbReference type="RefSeq" id="WP_090591876.1">
    <property type="nucleotide sequence ID" value="NZ_LT629688.1"/>
</dbReference>
<dbReference type="Pfam" id="PF12900">
    <property type="entry name" value="Pyridox_ox_2"/>
    <property type="match status" value="1"/>
</dbReference>
<dbReference type="Proteomes" id="UP000198546">
    <property type="component" value="Chromosome i"/>
</dbReference>
<proteinExistence type="predicted"/>
<keyword evidence="2" id="KW-1185">Reference proteome</keyword>
<dbReference type="OrthoDB" id="5193072at2"/>